<accession>A0A067P272</accession>
<feature type="non-terminal residue" evidence="1">
    <location>
        <position position="62"/>
    </location>
</feature>
<dbReference type="AlphaFoldDB" id="A0A067P272"/>
<evidence type="ECO:0000313" key="2">
    <source>
        <dbReference type="Proteomes" id="UP000027265"/>
    </source>
</evidence>
<dbReference type="EMBL" id="KL197851">
    <property type="protein sequence ID" value="KDQ49018.1"/>
    <property type="molecule type" value="Genomic_DNA"/>
</dbReference>
<name>A0A067P272_9AGAM</name>
<feature type="non-terminal residue" evidence="1">
    <location>
        <position position="1"/>
    </location>
</feature>
<dbReference type="Proteomes" id="UP000027265">
    <property type="component" value="Unassembled WGS sequence"/>
</dbReference>
<organism evidence="1 2">
    <name type="scientific">Jaapia argillacea MUCL 33604</name>
    <dbReference type="NCBI Taxonomy" id="933084"/>
    <lineage>
        <taxon>Eukaryota</taxon>
        <taxon>Fungi</taxon>
        <taxon>Dikarya</taxon>
        <taxon>Basidiomycota</taxon>
        <taxon>Agaricomycotina</taxon>
        <taxon>Agaricomycetes</taxon>
        <taxon>Agaricomycetidae</taxon>
        <taxon>Jaapiales</taxon>
        <taxon>Jaapiaceae</taxon>
        <taxon>Jaapia</taxon>
    </lineage>
</organism>
<protein>
    <submittedName>
        <fullName evidence="1">Uncharacterized protein</fullName>
    </submittedName>
</protein>
<keyword evidence="2" id="KW-1185">Reference proteome</keyword>
<dbReference type="HOGENOM" id="CLU_003703_11_2_1"/>
<sequence length="62" mass="7388">GVLDHFHIDAVECKTAALNFYSKLQRITDNAFPDRLPDRYQELMRVSQQWQDLKSRKWFGFG</sequence>
<evidence type="ECO:0000313" key="1">
    <source>
        <dbReference type="EMBL" id="KDQ49018.1"/>
    </source>
</evidence>
<dbReference type="OrthoDB" id="3149508at2759"/>
<dbReference type="STRING" id="933084.A0A067P272"/>
<reference evidence="2" key="1">
    <citation type="journal article" date="2014" name="Proc. Natl. Acad. Sci. U.S.A.">
        <title>Extensive sampling of basidiomycete genomes demonstrates inadequacy of the white-rot/brown-rot paradigm for wood decay fungi.</title>
        <authorList>
            <person name="Riley R."/>
            <person name="Salamov A.A."/>
            <person name="Brown D.W."/>
            <person name="Nagy L.G."/>
            <person name="Floudas D."/>
            <person name="Held B.W."/>
            <person name="Levasseur A."/>
            <person name="Lombard V."/>
            <person name="Morin E."/>
            <person name="Otillar R."/>
            <person name="Lindquist E.A."/>
            <person name="Sun H."/>
            <person name="LaButti K.M."/>
            <person name="Schmutz J."/>
            <person name="Jabbour D."/>
            <person name="Luo H."/>
            <person name="Baker S.E."/>
            <person name="Pisabarro A.G."/>
            <person name="Walton J.D."/>
            <person name="Blanchette R.A."/>
            <person name="Henrissat B."/>
            <person name="Martin F."/>
            <person name="Cullen D."/>
            <person name="Hibbett D.S."/>
            <person name="Grigoriev I.V."/>
        </authorList>
    </citation>
    <scope>NUCLEOTIDE SEQUENCE [LARGE SCALE GENOMIC DNA]</scope>
    <source>
        <strain evidence="2">MUCL 33604</strain>
    </source>
</reference>
<proteinExistence type="predicted"/>
<gene>
    <name evidence="1" type="ORF">JAAARDRAFT_112798</name>
</gene>
<dbReference type="InParanoid" id="A0A067P272"/>